<feature type="compositionally biased region" description="Low complexity" evidence="1">
    <location>
        <begin position="151"/>
        <end position="162"/>
    </location>
</feature>
<dbReference type="Proteomes" id="UP001150266">
    <property type="component" value="Unassembled WGS sequence"/>
</dbReference>
<name>A0A9W9AWT6_9AGAR</name>
<gene>
    <name evidence="2" type="ORF">J3R30DRAFT_118948</name>
</gene>
<reference evidence="2" key="1">
    <citation type="submission" date="2022-08" db="EMBL/GenBank/DDBJ databases">
        <title>A Global Phylogenomic Analysis of the Shiitake Genus Lentinula.</title>
        <authorList>
            <consortium name="DOE Joint Genome Institute"/>
            <person name="Sierra-Patev S."/>
            <person name="Min B."/>
            <person name="Naranjo-Ortiz M."/>
            <person name="Looney B."/>
            <person name="Konkel Z."/>
            <person name="Slot J.C."/>
            <person name="Sakamoto Y."/>
            <person name="Steenwyk J.L."/>
            <person name="Rokas A."/>
            <person name="Carro J."/>
            <person name="Camarero S."/>
            <person name="Ferreira P."/>
            <person name="Molpeceres G."/>
            <person name="Ruiz-Duenas F.J."/>
            <person name="Serrano A."/>
            <person name="Henrissat B."/>
            <person name="Drula E."/>
            <person name="Hughes K.W."/>
            <person name="Mata J.L."/>
            <person name="Ishikawa N.K."/>
            <person name="Vargas-Isla R."/>
            <person name="Ushijima S."/>
            <person name="Smith C.A."/>
            <person name="Ahrendt S."/>
            <person name="Andreopoulos W."/>
            <person name="He G."/>
            <person name="Labutti K."/>
            <person name="Lipzen A."/>
            <person name="Ng V."/>
            <person name="Riley R."/>
            <person name="Sandor L."/>
            <person name="Barry K."/>
            <person name="Martinez A.T."/>
            <person name="Xiao Y."/>
            <person name="Gibbons J.G."/>
            <person name="Terashima K."/>
            <person name="Grigoriev I.V."/>
            <person name="Hibbett D.S."/>
        </authorList>
    </citation>
    <scope>NUCLEOTIDE SEQUENCE</scope>
    <source>
        <strain evidence="2">JLM2183</strain>
    </source>
</reference>
<organism evidence="2 3">
    <name type="scientific">Lentinula aciculospora</name>
    <dbReference type="NCBI Taxonomy" id="153920"/>
    <lineage>
        <taxon>Eukaryota</taxon>
        <taxon>Fungi</taxon>
        <taxon>Dikarya</taxon>
        <taxon>Basidiomycota</taxon>
        <taxon>Agaricomycotina</taxon>
        <taxon>Agaricomycetes</taxon>
        <taxon>Agaricomycetidae</taxon>
        <taxon>Agaricales</taxon>
        <taxon>Marasmiineae</taxon>
        <taxon>Omphalotaceae</taxon>
        <taxon>Lentinula</taxon>
    </lineage>
</organism>
<feature type="region of interest" description="Disordered" evidence="1">
    <location>
        <begin position="143"/>
        <end position="185"/>
    </location>
</feature>
<protein>
    <submittedName>
        <fullName evidence="2">Uncharacterized protein</fullName>
    </submittedName>
</protein>
<feature type="compositionally biased region" description="Polar residues" evidence="1">
    <location>
        <begin position="1"/>
        <end position="19"/>
    </location>
</feature>
<feature type="region of interest" description="Disordered" evidence="1">
    <location>
        <begin position="1"/>
        <end position="50"/>
    </location>
</feature>
<proteinExistence type="predicted"/>
<dbReference type="EMBL" id="JAOTPV010000001">
    <property type="protein sequence ID" value="KAJ4490656.1"/>
    <property type="molecule type" value="Genomic_DNA"/>
</dbReference>
<dbReference type="OrthoDB" id="2955876at2759"/>
<keyword evidence="3" id="KW-1185">Reference proteome</keyword>
<comment type="caution">
    <text evidence="2">The sequence shown here is derived from an EMBL/GenBank/DDBJ whole genome shotgun (WGS) entry which is preliminary data.</text>
</comment>
<evidence type="ECO:0000256" key="1">
    <source>
        <dbReference type="SAM" id="MobiDB-lite"/>
    </source>
</evidence>
<evidence type="ECO:0000313" key="3">
    <source>
        <dbReference type="Proteomes" id="UP001150266"/>
    </source>
</evidence>
<dbReference type="AlphaFoldDB" id="A0A9W9AWT6"/>
<feature type="compositionally biased region" description="Basic and acidic residues" evidence="1">
    <location>
        <begin position="220"/>
        <end position="242"/>
    </location>
</feature>
<sequence>MSLANSTMNPFQNSQQSLDQKAVDGDNPESYDSTPQQDIPKVRSTPPSESARTVISGAFFAGAHTFKIIDGSFNHTDGDMHQDIVYDHSHRSNFGNKYGDNHSNTNNRTNNYNGDYNVNRTHGSNYWTQASARTQYHDEQIAASGRGRGGRSSAPPISAISSKIIHDRPSSARLPVNTYTSEGDDYAAYDREEEPQYYDPQYEPYYQDYRTEGINDYRYADEEIHQEQPQRQPEFEGPRAYDAESEPGLASTQFKSRNPFAKMMSPQ</sequence>
<accession>A0A9W9AWT6</accession>
<evidence type="ECO:0000313" key="2">
    <source>
        <dbReference type="EMBL" id="KAJ4490656.1"/>
    </source>
</evidence>
<feature type="region of interest" description="Disordered" evidence="1">
    <location>
        <begin position="220"/>
        <end position="267"/>
    </location>
</feature>